<dbReference type="GO" id="GO:0005737">
    <property type="term" value="C:cytoplasm"/>
    <property type="evidence" value="ECO:0007669"/>
    <property type="project" value="TreeGrafter"/>
</dbReference>
<evidence type="ECO:0000259" key="3">
    <source>
        <dbReference type="Pfam" id="PF00248"/>
    </source>
</evidence>
<evidence type="ECO:0000313" key="4">
    <source>
        <dbReference type="EMBL" id="EHN11764.1"/>
    </source>
</evidence>
<dbReference type="Gene3D" id="3.20.20.100">
    <property type="entry name" value="NADP-dependent oxidoreductase domain"/>
    <property type="match status" value="1"/>
</dbReference>
<feature type="region of interest" description="Disordered" evidence="2">
    <location>
        <begin position="1"/>
        <end position="47"/>
    </location>
</feature>
<dbReference type="Pfam" id="PF00248">
    <property type="entry name" value="Aldo_ket_red"/>
    <property type="match status" value="1"/>
</dbReference>
<protein>
    <submittedName>
        <fullName evidence="4">Putative oxidoreductase</fullName>
    </submittedName>
</protein>
<sequence length="329" mass="35329">MRSRSTEGRAESPVATGRPPRSGIVTGESRHRGVPMSTTTPAHASGTFAIGGDLPVHRLGYGAMQLTGEGIFGPPADPDQARAVLRRAVELGVDLIDTADSYGPFVSEQLIAEALHPYPDGLVIATKAGLTRTGPGEWHPVGRPEYLRQQLELSLRHLRVERIDLWQLHRIDAKVPAEEQFGVLKDAQDAGKVRHVGLSEVTVEELDAALDAGVQVATVQNRYNLVDRDSEDVLERCEELGIGFLPWFPVATGRLAREGGPLDEIAREHGATPAQLALAWLLHRSPVMLPIPGTSKVAHVEQNVAAAEIQLSADEVARLEQAGRAAAGG</sequence>
<dbReference type="SUPFAM" id="SSF51430">
    <property type="entry name" value="NAD(P)-linked oxidoreductase"/>
    <property type="match status" value="1"/>
</dbReference>
<dbReference type="PANTHER" id="PTHR43625:SF40">
    <property type="entry name" value="ALDO-KETO REDUCTASE YAKC [NADP(+)]"/>
    <property type="match status" value="1"/>
</dbReference>
<feature type="domain" description="NADP-dependent oxidoreductase" evidence="3">
    <location>
        <begin position="58"/>
        <end position="322"/>
    </location>
</feature>
<dbReference type="InterPro" id="IPR023210">
    <property type="entry name" value="NADP_OxRdtase_dom"/>
</dbReference>
<gene>
    <name evidence="4" type="ORF">PAI11_13560</name>
</gene>
<dbReference type="AlphaFoldDB" id="H0E3I4"/>
<dbReference type="PATRIC" id="fig|1097667.3.peg.1348"/>
<dbReference type="PRINTS" id="PR00069">
    <property type="entry name" value="ALDKETRDTASE"/>
</dbReference>
<keyword evidence="5" id="KW-1185">Reference proteome</keyword>
<dbReference type="PANTHER" id="PTHR43625">
    <property type="entry name" value="AFLATOXIN B1 ALDEHYDE REDUCTASE"/>
    <property type="match status" value="1"/>
</dbReference>
<proteinExistence type="predicted"/>
<dbReference type="InterPro" id="IPR036812">
    <property type="entry name" value="NAD(P)_OxRdtase_dom_sf"/>
</dbReference>
<dbReference type="InterPro" id="IPR050791">
    <property type="entry name" value="Aldo-Keto_reductase"/>
</dbReference>
<dbReference type="CDD" id="cd19088">
    <property type="entry name" value="AKR_AKR13B1"/>
    <property type="match status" value="1"/>
</dbReference>
<dbReference type="GO" id="GO:0016491">
    <property type="term" value="F:oxidoreductase activity"/>
    <property type="evidence" value="ECO:0007669"/>
    <property type="project" value="UniProtKB-KW"/>
</dbReference>
<feature type="compositionally biased region" description="Basic and acidic residues" evidence="2">
    <location>
        <begin position="1"/>
        <end position="10"/>
    </location>
</feature>
<name>H0E3I4_9ACTN</name>
<organism evidence="4 5">
    <name type="scientific">Patulibacter medicamentivorans</name>
    <dbReference type="NCBI Taxonomy" id="1097667"/>
    <lineage>
        <taxon>Bacteria</taxon>
        <taxon>Bacillati</taxon>
        <taxon>Actinomycetota</taxon>
        <taxon>Thermoleophilia</taxon>
        <taxon>Solirubrobacterales</taxon>
        <taxon>Patulibacteraceae</taxon>
        <taxon>Patulibacter</taxon>
    </lineage>
</organism>
<evidence type="ECO:0000313" key="5">
    <source>
        <dbReference type="Proteomes" id="UP000005143"/>
    </source>
</evidence>
<accession>H0E3I4</accession>
<dbReference type="EMBL" id="AGUD01000072">
    <property type="protein sequence ID" value="EHN11764.1"/>
    <property type="molecule type" value="Genomic_DNA"/>
</dbReference>
<dbReference type="Proteomes" id="UP000005143">
    <property type="component" value="Unassembled WGS sequence"/>
</dbReference>
<reference evidence="4 5" key="1">
    <citation type="journal article" date="2013" name="Biodegradation">
        <title>Quantitative proteomic analysis of ibuprofen-degrading Patulibacter sp. strain I11.</title>
        <authorList>
            <person name="Almeida B."/>
            <person name="Kjeldal H."/>
            <person name="Lolas I."/>
            <person name="Knudsen A.D."/>
            <person name="Carvalho G."/>
            <person name="Nielsen K.L."/>
            <person name="Barreto Crespo M.T."/>
            <person name="Stensballe A."/>
            <person name="Nielsen J.L."/>
        </authorList>
    </citation>
    <scope>NUCLEOTIDE SEQUENCE [LARGE SCALE GENOMIC DNA]</scope>
    <source>
        <strain evidence="4 5">I11</strain>
    </source>
</reference>
<comment type="caution">
    <text evidence="4">The sequence shown here is derived from an EMBL/GenBank/DDBJ whole genome shotgun (WGS) entry which is preliminary data.</text>
</comment>
<evidence type="ECO:0000256" key="2">
    <source>
        <dbReference type="SAM" id="MobiDB-lite"/>
    </source>
</evidence>
<evidence type="ECO:0000256" key="1">
    <source>
        <dbReference type="ARBA" id="ARBA00023002"/>
    </source>
</evidence>
<keyword evidence="1" id="KW-0560">Oxidoreductase</keyword>
<dbReference type="InterPro" id="IPR020471">
    <property type="entry name" value="AKR"/>
</dbReference>